<dbReference type="Gene3D" id="3.30.40.10">
    <property type="entry name" value="Zinc/RING finger domain, C3HC4 (zinc finger)"/>
    <property type="match status" value="1"/>
</dbReference>
<dbReference type="Proteomes" id="UP000053268">
    <property type="component" value="Unassembled WGS sequence"/>
</dbReference>
<evidence type="ECO:0000256" key="5">
    <source>
        <dbReference type="SAM" id="Phobius"/>
    </source>
</evidence>
<dbReference type="KEGG" id="pxu:106122771"/>
<gene>
    <name evidence="9" type="primary">LOC106122771</name>
    <name evidence="7" type="ORF">RR46_01188</name>
</gene>
<evidence type="ECO:0000256" key="1">
    <source>
        <dbReference type="ARBA" id="ARBA00022723"/>
    </source>
</evidence>
<dbReference type="InterPro" id="IPR013083">
    <property type="entry name" value="Znf_RING/FYVE/PHD"/>
</dbReference>
<keyword evidence="5" id="KW-1133">Transmembrane helix</keyword>
<name>A0A0N1IDX8_PAPXU</name>
<organism evidence="7 8">
    <name type="scientific">Papilio xuthus</name>
    <name type="common">Asian swallowtail butterfly</name>
    <dbReference type="NCBI Taxonomy" id="66420"/>
    <lineage>
        <taxon>Eukaryota</taxon>
        <taxon>Metazoa</taxon>
        <taxon>Ecdysozoa</taxon>
        <taxon>Arthropoda</taxon>
        <taxon>Hexapoda</taxon>
        <taxon>Insecta</taxon>
        <taxon>Pterygota</taxon>
        <taxon>Neoptera</taxon>
        <taxon>Endopterygota</taxon>
        <taxon>Lepidoptera</taxon>
        <taxon>Glossata</taxon>
        <taxon>Ditrysia</taxon>
        <taxon>Papilionoidea</taxon>
        <taxon>Papilionidae</taxon>
        <taxon>Papilioninae</taxon>
        <taxon>Papilio</taxon>
    </lineage>
</organism>
<dbReference type="GO" id="GO:0004842">
    <property type="term" value="F:ubiquitin-protein transferase activity"/>
    <property type="evidence" value="ECO:0007669"/>
    <property type="project" value="InterPro"/>
</dbReference>
<dbReference type="EMBL" id="KQ458863">
    <property type="protein sequence ID" value="KPJ04699.1"/>
    <property type="molecule type" value="Genomic_DNA"/>
</dbReference>
<protein>
    <submittedName>
        <fullName evidence="9">RING finger protein 122-like</fullName>
    </submittedName>
    <submittedName>
        <fullName evidence="7">RING finger protein 165</fullName>
    </submittedName>
</protein>
<keyword evidence="2 4" id="KW-0863">Zinc-finger</keyword>
<dbReference type="InterPro" id="IPR001841">
    <property type="entry name" value="Znf_RING"/>
</dbReference>
<dbReference type="GO" id="GO:0016567">
    <property type="term" value="P:protein ubiquitination"/>
    <property type="evidence" value="ECO:0007669"/>
    <property type="project" value="InterPro"/>
</dbReference>
<dbReference type="InterPro" id="IPR042494">
    <property type="entry name" value="RNF103"/>
</dbReference>
<dbReference type="SMART" id="SM00744">
    <property type="entry name" value="RINGv"/>
    <property type="match status" value="1"/>
</dbReference>
<evidence type="ECO:0000256" key="4">
    <source>
        <dbReference type="PROSITE-ProRule" id="PRU00175"/>
    </source>
</evidence>
<evidence type="ECO:0000313" key="8">
    <source>
        <dbReference type="Proteomes" id="UP000053268"/>
    </source>
</evidence>
<reference evidence="7 8" key="1">
    <citation type="journal article" date="2015" name="Nat. Commun.">
        <title>Outbred genome sequencing and CRISPR/Cas9 gene editing in butterflies.</title>
        <authorList>
            <person name="Li X."/>
            <person name="Fan D."/>
            <person name="Zhang W."/>
            <person name="Liu G."/>
            <person name="Zhang L."/>
            <person name="Zhao L."/>
            <person name="Fang X."/>
            <person name="Chen L."/>
            <person name="Dong Y."/>
            <person name="Chen Y."/>
            <person name="Ding Y."/>
            <person name="Zhao R."/>
            <person name="Feng M."/>
            <person name="Zhu Y."/>
            <person name="Feng Y."/>
            <person name="Jiang X."/>
            <person name="Zhu D."/>
            <person name="Xiang H."/>
            <person name="Feng X."/>
            <person name="Li S."/>
            <person name="Wang J."/>
            <person name="Zhang G."/>
            <person name="Kronforst M.R."/>
            <person name="Wang W."/>
        </authorList>
    </citation>
    <scope>NUCLEOTIDE SEQUENCE [LARGE SCALE GENOMIC DNA]</scope>
    <source>
        <strain evidence="7">Ya'a_city_454_Px</strain>
        <tissue evidence="7">Whole body</tissue>
    </source>
</reference>
<evidence type="ECO:0000256" key="3">
    <source>
        <dbReference type="ARBA" id="ARBA00022833"/>
    </source>
</evidence>
<dbReference type="STRING" id="66420.A0A0N1IDX8"/>
<keyword evidence="1" id="KW-0479">Metal-binding</keyword>
<feature type="transmembrane region" description="Helical" evidence="5">
    <location>
        <begin position="16"/>
        <end position="37"/>
    </location>
</feature>
<evidence type="ECO:0000259" key="6">
    <source>
        <dbReference type="PROSITE" id="PS50089"/>
    </source>
</evidence>
<dbReference type="Pfam" id="PF13639">
    <property type="entry name" value="zf-RING_2"/>
    <property type="match status" value="1"/>
</dbReference>
<dbReference type="GeneID" id="106122771"/>
<dbReference type="GO" id="GO:0008270">
    <property type="term" value="F:zinc ion binding"/>
    <property type="evidence" value="ECO:0007669"/>
    <property type="project" value="UniProtKB-KW"/>
</dbReference>
<evidence type="ECO:0000313" key="7">
    <source>
        <dbReference type="EMBL" id="KPJ04699.1"/>
    </source>
</evidence>
<keyword evidence="5" id="KW-0812">Transmembrane</keyword>
<keyword evidence="5" id="KW-0472">Membrane</keyword>
<dbReference type="GO" id="GO:0005783">
    <property type="term" value="C:endoplasmic reticulum"/>
    <property type="evidence" value="ECO:0007669"/>
    <property type="project" value="TreeGrafter"/>
</dbReference>
<dbReference type="SMART" id="SM00184">
    <property type="entry name" value="RING"/>
    <property type="match status" value="1"/>
</dbReference>
<dbReference type="SUPFAM" id="SSF57850">
    <property type="entry name" value="RING/U-box"/>
    <property type="match status" value="1"/>
</dbReference>
<accession>A0A0N1IDX8</accession>
<keyword evidence="3" id="KW-0862">Zinc</keyword>
<sequence>MSNRKESNEEDNDSGVGWMVAAGVVIGAAASAIGYIVGKNSAETPQCNISSNTRQQPSQSQNYRSKVVTCEKCSICLDDMDVAVLPCRHSFHRKCIAQWLAMNGTCPTCRTPVR</sequence>
<dbReference type="OrthoDB" id="8062037at2759"/>
<proteinExistence type="predicted"/>
<evidence type="ECO:0000313" key="9">
    <source>
        <dbReference type="RefSeq" id="XP_013174313.1"/>
    </source>
</evidence>
<reference evidence="9" key="2">
    <citation type="submission" date="2025-04" db="UniProtKB">
        <authorList>
            <consortium name="RefSeq"/>
        </authorList>
    </citation>
    <scope>IDENTIFICATION</scope>
</reference>
<feature type="domain" description="RING-type" evidence="6">
    <location>
        <begin position="73"/>
        <end position="110"/>
    </location>
</feature>
<dbReference type="GO" id="GO:0036503">
    <property type="term" value="P:ERAD pathway"/>
    <property type="evidence" value="ECO:0007669"/>
    <property type="project" value="TreeGrafter"/>
</dbReference>
<dbReference type="PROSITE" id="PS50089">
    <property type="entry name" value="ZF_RING_2"/>
    <property type="match status" value="1"/>
</dbReference>
<keyword evidence="8" id="KW-1185">Reference proteome</keyword>
<evidence type="ECO:0000256" key="2">
    <source>
        <dbReference type="ARBA" id="ARBA00022771"/>
    </source>
</evidence>
<dbReference type="RefSeq" id="XP_013174313.1">
    <property type="nucleotide sequence ID" value="XM_013318859.1"/>
</dbReference>
<dbReference type="AlphaFoldDB" id="A0A0N1IDX8"/>
<dbReference type="Proteomes" id="UP000694872">
    <property type="component" value="Unplaced"/>
</dbReference>
<dbReference type="PANTHER" id="PTHR15302:SF0">
    <property type="entry name" value="E3 UBIQUITIN-PROTEIN LIGASE RNF103"/>
    <property type="match status" value="1"/>
</dbReference>
<dbReference type="PANTHER" id="PTHR15302">
    <property type="entry name" value="E3 UBIQUITIN-PROTEIN LIGASE RNF103"/>
    <property type="match status" value="1"/>
</dbReference>
<dbReference type="InterPro" id="IPR011016">
    <property type="entry name" value="Znf_RING-CH"/>
</dbReference>